<sequence length="370" mass="39802">MEYKFQFAAIAVFTGLLISQQANAIEVFSNDKTSVSTRGWLRLTLQSTEDTDEITDSGSRWGLDFKHNIEGDWTAGVTAEWATNFEKNANLTLSGDSSGPSGSSGDALTSRLGYVHFTHDKWGAFGVGKQWSVFYDVVGVTDVLNYYGGNATGVYNLGTDGGLSGTGRAEQAITWRKAFGNFNVGVQMQAQDEAVIINDPGGPFDGEEIATMGNGFGAAVSYKWNDFGVGAAVNTSEIDTVFGSADDTSSGVSATYGDSSLGFHAALAFVVSENHELDNNGDFIDAIGSEVYLKYTMPGRIGLYGGMNFLEADESGNDFEMYYNYIGAEYKFENSFGLIYVETKIHDDRNDDGSDGSDDSELALGVRVNL</sequence>
<dbReference type="SUPFAM" id="SSF56935">
    <property type="entry name" value="Porins"/>
    <property type="match status" value="1"/>
</dbReference>
<organism evidence="6 7">
    <name type="scientific">Thalassotalea fonticola</name>
    <dbReference type="NCBI Taxonomy" id="3065649"/>
    <lineage>
        <taxon>Bacteria</taxon>
        <taxon>Pseudomonadati</taxon>
        <taxon>Pseudomonadota</taxon>
        <taxon>Gammaproteobacteria</taxon>
        <taxon>Alteromonadales</taxon>
        <taxon>Colwelliaceae</taxon>
        <taxon>Thalassotalea</taxon>
    </lineage>
</organism>
<dbReference type="PANTHER" id="PTHR34501">
    <property type="entry name" value="PROTEIN YDDL-RELATED"/>
    <property type="match status" value="1"/>
</dbReference>
<gene>
    <name evidence="6" type="ORF">RI844_08870</name>
</gene>
<feature type="domain" description="Porin" evidence="5">
    <location>
        <begin position="9"/>
        <end position="335"/>
    </location>
</feature>
<dbReference type="Pfam" id="PF13609">
    <property type="entry name" value="Porin_4"/>
    <property type="match status" value="1"/>
</dbReference>
<name>A0ABZ0GV23_9GAMM</name>
<dbReference type="RefSeq" id="WP_348398089.1">
    <property type="nucleotide sequence ID" value="NZ_CP136600.1"/>
</dbReference>
<proteinExistence type="predicted"/>
<dbReference type="EMBL" id="CP136600">
    <property type="protein sequence ID" value="WOH39322.1"/>
    <property type="molecule type" value="Genomic_DNA"/>
</dbReference>
<dbReference type="PANTHER" id="PTHR34501:SF2">
    <property type="entry name" value="OUTER MEMBRANE PORIN F-RELATED"/>
    <property type="match status" value="1"/>
</dbReference>
<evidence type="ECO:0000313" key="6">
    <source>
        <dbReference type="EMBL" id="WOH39322.1"/>
    </source>
</evidence>
<dbReference type="InterPro" id="IPR050298">
    <property type="entry name" value="Gram-neg_bact_OMP"/>
</dbReference>
<accession>A0ABZ0GV23</accession>
<dbReference type="CDD" id="cd00342">
    <property type="entry name" value="gram_neg_porins"/>
    <property type="match status" value="1"/>
</dbReference>
<reference evidence="6 7" key="1">
    <citation type="submission" date="2023-09" db="EMBL/GenBank/DDBJ databases">
        <authorList>
            <person name="Qi X."/>
        </authorList>
    </citation>
    <scope>NUCLEOTIDE SEQUENCE [LARGE SCALE GENOMIC DNA]</scope>
    <source>
        <strain evidence="6 7">S1-1</strain>
    </source>
</reference>
<dbReference type="Gene3D" id="2.40.160.10">
    <property type="entry name" value="Porin"/>
    <property type="match status" value="1"/>
</dbReference>
<evidence type="ECO:0000256" key="3">
    <source>
        <dbReference type="ARBA" id="ARBA00023136"/>
    </source>
</evidence>
<dbReference type="InterPro" id="IPR033900">
    <property type="entry name" value="Gram_neg_porin_domain"/>
</dbReference>
<keyword evidence="2 4" id="KW-0732">Signal</keyword>
<evidence type="ECO:0000256" key="1">
    <source>
        <dbReference type="ARBA" id="ARBA00004571"/>
    </source>
</evidence>
<keyword evidence="7" id="KW-1185">Reference proteome</keyword>
<evidence type="ECO:0000256" key="4">
    <source>
        <dbReference type="SAM" id="SignalP"/>
    </source>
</evidence>
<dbReference type="Proteomes" id="UP001301442">
    <property type="component" value="Chromosome"/>
</dbReference>
<feature type="signal peptide" evidence="4">
    <location>
        <begin position="1"/>
        <end position="24"/>
    </location>
</feature>
<evidence type="ECO:0000313" key="7">
    <source>
        <dbReference type="Proteomes" id="UP001301442"/>
    </source>
</evidence>
<protein>
    <submittedName>
        <fullName evidence="6">Porin</fullName>
    </submittedName>
</protein>
<dbReference type="InterPro" id="IPR023614">
    <property type="entry name" value="Porin_dom_sf"/>
</dbReference>
<evidence type="ECO:0000259" key="5">
    <source>
        <dbReference type="Pfam" id="PF13609"/>
    </source>
</evidence>
<evidence type="ECO:0000256" key="2">
    <source>
        <dbReference type="ARBA" id="ARBA00022729"/>
    </source>
</evidence>
<feature type="chain" id="PRO_5046016593" evidence="4">
    <location>
        <begin position="25"/>
        <end position="370"/>
    </location>
</feature>
<keyword evidence="3" id="KW-0472">Membrane</keyword>
<comment type="subcellular location">
    <subcellularLocation>
        <location evidence="1">Cell outer membrane</location>
        <topology evidence="1">Multi-pass membrane protein</topology>
    </subcellularLocation>
</comment>